<protein>
    <submittedName>
        <fullName evidence="2">Uncharacterized protein</fullName>
    </submittedName>
</protein>
<keyword evidence="3" id="KW-1185">Reference proteome</keyword>
<evidence type="ECO:0000313" key="3">
    <source>
        <dbReference type="Proteomes" id="UP000742024"/>
    </source>
</evidence>
<reference evidence="2 3" key="1">
    <citation type="journal article" date="2020" name="bioRxiv">
        <title>Whole genome comparisons of ergot fungi reveals the divergence and evolution of species within the genus Claviceps are the result of varying mechanisms driving genome evolution and host range expansion.</title>
        <authorList>
            <person name="Wyka S.A."/>
            <person name="Mondo S.J."/>
            <person name="Liu M."/>
            <person name="Dettman J."/>
            <person name="Nalam V."/>
            <person name="Broders K.D."/>
        </authorList>
    </citation>
    <scope>NUCLEOTIDE SEQUENCE</scope>
    <source>
        <strain evidence="2">CCC 1102</strain>
        <strain evidence="1 3">LM583</strain>
    </source>
</reference>
<evidence type="ECO:0000313" key="4">
    <source>
        <dbReference type="Proteomes" id="UP000784919"/>
    </source>
</evidence>
<dbReference type="EMBL" id="SRPR01000357">
    <property type="protein sequence ID" value="KAG5954219.1"/>
    <property type="molecule type" value="Genomic_DNA"/>
</dbReference>
<proteinExistence type="predicted"/>
<dbReference type="Proteomes" id="UP000784919">
    <property type="component" value="Unassembled WGS sequence"/>
</dbReference>
<evidence type="ECO:0000313" key="2">
    <source>
        <dbReference type="EMBL" id="KAG5967130.1"/>
    </source>
</evidence>
<evidence type="ECO:0000313" key="1">
    <source>
        <dbReference type="EMBL" id="KAG5954219.1"/>
    </source>
</evidence>
<organism evidence="2 4">
    <name type="scientific">Claviceps arundinis</name>
    <dbReference type="NCBI Taxonomy" id="1623583"/>
    <lineage>
        <taxon>Eukaryota</taxon>
        <taxon>Fungi</taxon>
        <taxon>Dikarya</taxon>
        <taxon>Ascomycota</taxon>
        <taxon>Pezizomycotina</taxon>
        <taxon>Sordariomycetes</taxon>
        <taxon>Hypocreomycetidae</taxon>
        <taxon>Hypocreales</taxon>
        <taxon>Clavicipitaceae</taxon>
        <taxon>Claviceps</taxon>
    </lineage>
</organism>
<comment type="caution">
    <text evidence="2">The sequence shown here is derived from an EMBL/GenBank/DDBJ whole genome shotgun (WGS) entry which is preliminary data.</text>
</comment>
<sequence>MSESSVQATEEVFKALKELPDLVRNRDPSQIVVAILEASSSYYNVIGCSPLSVDMELAAKGIPGAGFRHRKERHLCVRKDDKLTINNKLVGIPFSLYISQGLYLFLRPFQFRHQV</sequence>
<dbReference type="AlphaFoldDB" id="A0A9P7MR44"/>
<name>A0A9P7MR44_9HYPO</name>
<dbReference type="EMBL" id="SRPS01000126">
    <property type="protein sequence ID" value="KAG5967130.1"/>
    <property type="molecule type" value="Genomic_DNA"/>
</dbReference>
<gene>
    <name evidence="2" type="ORF">E4U56_000994</name>
    <name evidence="1" type="ORF">E4U57_004699</name>
</gene>
<accession>A0A9P7MR44</accession>
<dbReference type="Proteomes" id="UP000742024">
    <property type="component" value="Unassembled WGS sequence"/>
</dbReference>